<dbReference type="EMBL" id="NEVH01006756">
    <property type="protein sequence ID" value="PNF36437.1"/>
    <property type="molecule type" value="Genomic_DNA"/>
</dbReference>
<keyword evidence="2" id="KW-0227">DNA damage</keyword>
<feature type="coiled-coil region" evidence="5">
    <location>
        <begin position="142"/>
        <end position="169"/>
    </location>
</feature>
<accession>A0A2J7R6H3</accession>
<dbReference type="AlphaFoldDB" id="A0A2J7R6H3"/>
<keyword evidence="4" id="KW-0539">Nucleus</keyword>
<name>A0A2J7R6H3_9NEOP</name>
<dbReference type="STRING" id="105785.A0A2J7R6H3"/>
<organism evidence="9 10">
    <name type="scientific">Cryptotermes secundus</name>
    <dbReference type="NCBI Taxonomy" id="105785"/>
    <lineage>
        <taxon>Eukaryota</taxon>
        <taxon>Metazoa</taxon>
        <taxon>Ecdysozoa</taxon>
        <taxon>Arthropoda</taxon>
        <taxon>Hexapoda</taxon>
        <taxon>Insecta</taxon>
        <taxon>Pterygota</taxon>
        <taxon>Neoptera</taxon>
        <taxon>Polyneoptera</taxon>
        <taxon>Dictyoptera</taxon>
        <taxon>Blattodea</taxon>
        <taxon>Blattoidea</taxon>
        <taxon>Termitoidae</taxon>
        <taxon>Kalotermitidae</taxon>
        <taxon>Cryptotermitinae</taxon>
        <taxon>Cryptotermes</taxon>
    </lineage>
</organism>
<reference evidence="9 10" key="1">
    <citation type="submission" date="2017-12" db="EMBL/GenBank/DDBJ databases">
        <title>Hemimetabolous genomes reveal molecular basis of termite eusociality.</title>
        <authorList>
            <person name="Harrison M.C."/>
            <person name="Jongepier E."/>
            <person name="Robertson H.M."/>
            <person name="Arning N."/>
            <person name="Bitard-Feildel T."/>
            <person name="Chao H."/>
            <person name="Childers C.P."/>
            <person name="Dinh H."/>
            <person name="Doddapaneni H."/>
            <person name="Dugan S."/>
            <person name="Gowin J."/>
            <person name="Greiner C."/>
            <person name="Han Y."/>
            <person name="Hu H."/>
            <person name="Hughes D.S.T."/>
            <person name="Huylmans A.-K."/>
            <person name="Kemena C."/>
            <person name="Kremer L.P.M."/>
            <person name="Lee S.L."/>
            <person name="Lopez-Ezquerra A."/>
            <person name="Mallet L."/>
            <person name="Monroy-Kuhn J.M."/>
            <person name="Moser A."/>
            <person name="Murali S.C."/>
            <person name="Muzny D.M."/>
            <person name="Otani S."/>
            <person name="Piulachs M.-D."/>
            <person name="Poelchau M."/>
            <person name="Qu J."/>
            <person name="Schaub F."/>
            <person name="Wada-Katsumata A."/>
            <person name="Worley K.C."/>
            <person name="Xie Q."/>
            <person name="Ylla G."/>
            <person name="Poulsen M."/>
            <person name="Gibbs R.A."/>
            <person name="Schal C."/>
            <person name="Richards S."/>
            <person name="Belles X."/>
            <person name="Korb J."/>
            <person name="Bornberg-Bauer E."/>
        </authorList>
    </citation>
    <scope>NUCLEOTIDE SEQUENCE [LARGE SCALE GENOMIC DNA]</scope>
    <source>
        <tissue evidence="9">Whole body</tissue>
    </source>
</reference>
<dbReference type="OrthoDB" id="8190931at2759"/>
<dbReference type="InterPro" id="IPR053961">
    <property type="entry name" value="XRCC4_N"/>
</dbReference>
<dbReference type="GO" id="GO:0032807">
    <property type="term" value="C:DNA ligase IV complex"/>
    <property type="evidence" value="ECO:0007669"/>
    <property type="project" value="TreeGrafter"/>
</dbReference>
<dbReference type="Gene3D" id="1.20.5.370">
    <property type="match status" value="1"/>
</dbReference>
<evidence type="ECO:0000259" key="7">
    <source>
        <dbReference type="Pfam" id="PF06632"/>
    </source>
</evidence>
<evidence type="ECO:0000256" key="4">
    <source>
        <dbReference type="ARBA" id="ARBA00023242"/>
    </source>
</evidence>
<dbReference type="InterPro" id="IPR014751">
    <property type="entry name" value="XRCC4-like_C"/>
</dbReference>
<dbReference type="PANTHER" id="PTHR28559:SF1">
    <property type="entry name" value="DNA REPAIR PROTEIN XRCC4"/>
    <property type="match status" value="1"/>
</dbReference>
<feature type="region of interest" description="Disordered" evidence="6">
    <location>
        <begin position="199"/>
        <end position="231"/>
    </location>
</feature>
<evidence type="ECO:0000256" key="2">
    <source>
        <dbReference type="ARBA" id="ARBA00022763"/>
    </source>
</evidence>
<dbReference type="InterPro" id="IPR038051">
    <property type="entry name" value="XRCC4-like_N_sf"/>
</dbReference>
<dbReference type="GO" id="GO:0010165">
    <property type="term" value="P:response to X-ray"/>
    <property type="evidence" value="ECO:0007669"/>
    <property type="project" value="TreeGrafter"/>
</dbReference>
<feature type="domain" description="XRCC4 coiled-coil" evidence="8">
    <location>
        <begin position="121"/>
        <end position="188"/>
    </location>
</feature>
<dbReference type="Pfam" id="PF21924">
    <property type="entry name" value="XRCC4_CC"/>
    <property type="match status" value="1"/>
</dbReference>
<dbReference type="GO" id="GO:0005958">
    <property type="term" value="C:DNA-dependent protein kinase-DNA ligase 4 complex"/>
    <property type="evidence" value="ECO:0007669"/>
    <property type="project" value="TreeGrafter"/>
</dbReference>
<feature type="region of interest" description="Disordered" evidence="6">
    <location>
        <begin position="250"/>
        <end position="301"/>
    </location>
</feature>
<dbReference type="GO" id="GO:0003677">
    <property type="term" value="F:DNA binding"/>
    <property type="evidence" value="ECO:0007669"/>
    <property type="project" value="InterPro"/>
</dbReference>
<dbReference type="InParanoid" id="A0A2J7R6H3"/>
<gene>
    <name evidence="9" type="ORF">B7P43_G15890</name>
</gene>
<feature type="domain" description="XRCC4 N-terminal" evidence="7">
    <location>
        <begin position="17"/>
        <end position="109"/>
    </location>
</feature>
<evidence type="ECO:0008006" key="11">
    <source>
        <dbReference type="Google" id="ProtNLM"/>
    </source>
</evidence>
<evidence type="ECO:0000313" key="10">
    <source>
        <dbReference type="Proteomes" id="UP000235965"/>
    </source>
</evidence>
<comment type="caution">
    <text evidence="9">The sequence shown here is derived from an EMBL/GenBank/DDBJ whole genome shotgun (WGS) entry which is preliminary data.</text>
</comment>
<dbReference type="GO" id="GO:0006310">
    <property type="term" value="P:DNA recombination"/>
    <property type="evidence" value="ECO:0007669"/>
    <property type="project" value="InterPro"/>
</dbReference>
<feature type="compositionally biased region" description="Basic and acidic residues" evidence="6">
    <location>
        <begin position="204"/>
        <end position="221"/>
    </location>
</feature>
<evidence type="ECO:0000256" key="6">
    <source>
        <dbReference type="SAM" id="MobiDB-lite"/>
    </source>
</evidence>
<dbReference type="Proteomes" id="UP000235965">
    <property type="component" value="Unassembled WGS sequence"/>
</dbReference>
<sequence length="301" mass="34833">MNTTLSKLPEDGGCGCYRLLVEWNSYSFKVVLLQNGYAWNGHASHGHIEQLSQLLQLSVEEYMNETKLALSTQGGARHFTYLIEDGRFVWKKLDQCSKIRMKYGYIQLQETTYYEAAEVMLDSLLEQYCNIKMEADGLQKTNMVAERERAVLMEKLVEYKKQKLEMEHQLFGRFLVVLNSKKEYIQQLEDRLLAGNKQPAVTERSIHEPVQDESSPDHYDSETDVEITDDERKTDRILLSVTDNLFDDDRKPLSTIPKRVSRPKRHVLESEAGPSSRKVTRTTVESGHTREFSSQDLLEDI</sequence>
<dbReference type="InterPro" id="IPR010585">
    <property type="entry name" value="DNA_repair_prot_XRCC4"/>
</dbReference>
<comment type="subcellular location">
    <subcellularLocation>
        <location evidence="1">Nucleus</location>
    </subcellularLocation>
</comment>
<dbReference type="InterPro" id="IPR053962">
    <property type="entry name" value="XRCC4_CC"/>
</dbReference>
<evidence type="ECO:0000256" key="5">
    <source>
        <dbReference type="SAM" id="Coils"/>
    </source>
</evidence>
<dbReference type="FunCoup" id="A0A2J7R6H3">
    <property type="interactions" value="3"/>
</dbReference>
<dbReference type="SUPFAM" id="SSF58022">
    <property type="entry name" value="XRCC4, C-terminal oligomerization domain"/>
    <property type="match status" value="1"/>
</dbReference>
<keyword evidence="10" id="KW-1185">Reference proteome</keyword>
<dbReference type="Pfam" id="PF06632">
    <property type="entry name" value="XRCC4"/>
    <property type="match status" value="1"/>
</dbReference>
<evidence type="ECO:0000256" key="1">
    <source>
        <dbReference type="ARBA" id="ARBA00004123"/>
    </source>
</evidence>
<evidence type="ECO:0000313" key="9">
    <source>
        <dbReference type="EMBL" id="PNF36437.1"/>
    </source>
</evidence>
<evidence type="ECO:0000259" key="8">
    <source>
        <dbReference type="Pfam" id="PF21924"/>
    </source>
</evidence>
<proteinExistence type="predicted"/>
<keyword evidence="3" id="KW-0234">DNA repair</keyword>
<keyword evidence="5" id="KW-0175">Coiled coil</keyword>
<dbReference type="PANTHER" id="PTHR28559">
    <property type="entry name" value="DNA REPAIR PROTEIN XRCC4"/>
    <property type="match status" value="1"/>
</dbReference>
<protein>
    <recommendedName>
        <fullName evidence="11">DNA repair protein XRCC4</fullName>
    </recommendedName>
</protein>
<dbReference type="GO" id="GO:0006303">
    <property type="term" value="P:double-strand break repair via nonhomologous end joining"/>
    <property type="evidence" value="ECO:0007669"/>
    <property type="project" value="TreeGrafter"/>
</dbReference>
<evidence type="ECO:0000256" key="3">
    <source>
        <dbReference type="ARBA" id="ARBA00023204"/>
    </source>
</evidence>
<dbReference type="Gene3D" id="2.170.210.10">
    <property type="entry name" value="DNA double-strand break repair and VJ recombination XRCC4, N-terminal"/>
    <property type="match status" value="1"/>
</dbReference>